<feature type="region of interest" description="Disordered" evidence="3">
    <location>
        <begin position="1"/>
        <end position="20"/>
    </location>
</feature>
<dbReference type="GO" id="GO:0008270">
    <property type="term" value="F:zinc ion binding"/>
    <property type="evidence" value="ECO:0007669"/>
    <property type="project" value="InterPro"/>
</dbReference>
<dbReference type="EMBL" id="KN847900">
    <property type="protein sequence ID" value="KIR41547.1"/>
    <property type="molecule type" value="Genomic_DNA"/>
</dbReference>
<dbReference type="InterPro" id="IPR036864">
    <property type="entry name" value="Zn2-C6_fun-type_DNA-bd_sf"/>
</dbReference>
<evidence type="ECO:0000256" key="2">
    <source>
        <dbReference type="ARBA" id="ARBA00023242"/>
    </source>
</evidence>
<evidence type="ECO:0000256" key="3">
    <source>
        <dbReference type="SAM" id="MobiDB-lite"/>
    </source>
</evidence>
<dbReference type="InterPro" id="IPR001138">
    <property type="entry name" value="Zn2Cys6_DnaBD"/>
</dbReference>
<dbReference type="GO" id="GO:0000981">
    <property type="term" value="F:DNA-binding transcription factor activity, RNA polymerase II-specific"/>
    <property type="evidence" value="ECO:0007669"/>
    <property type="project" value="InterPro"/>
</dbReference>
<dbReference type="GO" id="GO:0045944">
    <property type="term" value="P:positive regulation of transcription by RNA polymerase II"/>
    <property type="evidence" value="ECO:0007669"/>
    <property type="project" value="TreeGrafter"/>
</dbReference>
<proteinExistence type="predicted"/>
<protein>
    <recommendedName>
        <fullName evidence="4">Zn(2)-C6 fungal-type domain-containing protein</fullName>
    </recommendedName>
</protein>
<evidence type="ECO:0000259" key="4">
    <source>
        <dbReference type="PROSITE" id="PS50048"/>
    </source>
</evidence>
<feature type="compositionally biased region" description="Polar residues" evidence="3">
    <location>
        <begin position="85"/>
        <end position="99"/>
    </location>
</feature>
<keyword evidence="2" id="KW-0539">Nucleus</keyword>
<dbReference type="SUPFAM" id="SSF57701">
    <property type="entry name" value="Zn2/Cys6 DNA-binding domain"/>
    <property type="match status" value="1"/>
</dbReference>
<gene>
    <name evidence="5" type="ORF">I313_02678</name>
</gene>
<keyword evidence="6" id="KW-1185">Reference proteome</keyword>
<dbReference type="InterPro" id="IPR021858">
    <property type="entry name" value="Fun_TF"/>
</dbReference>
<dbReference type="OrthoDB" id="5419315at2759"/>
<dbReference type="GO" id="GO:0000976">
    <property type="term" value="F:transcription cis-regulatory region binding"/>
    <property type="evidence" value="ECO:0007669"/>
    <property type="project" value="TreeGrafter"/>
</dbReference>
<dbReference type="PROSITE" id="PS50048">
    <property type="entry name" value="ZN2_CY6_FUNGAL_2"/>
    <property type="match status" value="1"/>
</dbReference>
<dbReference type="CDD" id="cd00067">
    <property type="entry name" value="GAL4"/>
    <property type="match status" value="1"/>
</dbReference>
<dbReference type="AlphaFoldDB" id="A0A0D0T6Q9"/>
<dbReference type="Pfam" id="PF00172">
    <property type="entry name" value="Zn_clus"/>
    <property type="match status" value="1"/>
</dbReference>
<evidence type="ECO:0000313" key="6">
    <source>
        <dbReference type="Proteomes" id="UP000053392"/>
    </source>
</evidence>
<dbReference type="Pfam" id="PF11951">
    <property type="entry name" value="Fungal_trans_2"/>
    <property type="match status" value="1"/>
</dbReference>
<evidence type="ECO:0000313" key="5">
    <source>
        <dbReference type="EMBL" id="KIR41547.1"/>
    </source>
</evidence>
<comment type="subcellular location">
    <subcellularLocation>
        <location evidence="1">Nucleus</location>
    </subcellularLocation>
</comment>
<accession>A0A0D0T6Q9</accession>
<feature type="domain" description="Zn(2)-C6 fungal-type" evidence="4">
    <location>
        <begin position="26"/>
        <end position="56"/>
    </location>
</feature>
<dbReference type="SMART" id="SM00066">
    <property type="entry name" value="GAL4"/>
    <property type="match status" value="1"/>
</dbReference>
<organism evidence="5 6">
    <name type="scientific">Cryptococcus deuterogattii Ram5</name>
    <dbReference type="NCBI Taxonomy" id="1296110"/>
    <lineage>
        <taxon>Eukaryota</taxon>
        <taxon>Fungi</taxon>
        <taxon>Dikarya</taxon>
        <taxon>Basidiomycota</taxon>
        <taxon>Agaricomycotina</taxon>
        <taxon>Tremellomycetes</taxon>
        <taxon>Tremellales</taxon>
        <taxon>Cryptococcaceae</taxon>
        <taxon>Cryptococcus</taxon>
        <taxon>Cryptococcus gattii species complex</taxon>
    </lineage>
</organism>
<dbReference type="Proteomes" id="UP000053392">
    <property type="component" value="Unassembled WGS sequence"/>
</dbReference>
<dbReference type="PANTHER" id="PTHR37534">
    <property type="entry name" value="TRANSCRIPTIONAL ACTIVATOR PROTEIN UGA3"/>
    <property type="match status" value="1"/>
</dbReference>
<feature type="region of interest" description="Disordered" evidence="3">
    <location>
        <begin position="69"/>
        <end position="99"/>
    </location>
</feature>
<name>A0A0D0T6Q9_9TREE</name>
<reference evidence="5 6" key="1">
    <citation type="submission" date="2015-01" db="EMBL/GenBank/DDBJ databases">
        <title>The Genome Sequence of Cryptococcus gattii Ram5.</title>
        <authorList>
            <consortium name="The Broad Institute Genomics Platform"/>
            <person name="Cuomo C."/>
            <person name="Litvintseva A."/>
            <person name="Chen Y."/>
            <person name="Heitman J."/>
            <person name="Sun S."/>
            <person name="Springer D."/>
            <person name="Dromer F."/>
            <person name="Young S."/>
            <person name="Zeng Q."/>
            <person name="Gargeya S."/>
            <person name="Abouelleil A."/>
            <person name="Alvarado L."/>
            <person name="Chapman S.B."/>
            <person name="Gainer-Dewar J."/>
            <person name="Goldberg J."/>
            <person name="Griggs A."/>
            <person name="Gujja S."/>
            <person name="Hansen M."/>
            <person name="Howarth C."/>
            <person name="Imamovic A."/>
            <person name="Larimer J."/>
            <person name="Murphy C."/>
            <person name="Naylor J."/>
            <person name="Pearson M."/>
            <person name="Priest M."/>
            <person name="Roberts A."/>
            <person name="Saif S."/>
            <person name="Shea T."/>
            <person name="Sykes S."/>
            <person name="Wortman J."/>
            <person name="Nusbaum C."/>
            <person name="Birren B."/>
        </authorList>
    </citation>
    <scope>NUCLEOTIDE SEQUENCE [LARGE SCALE GENOMIC DNA]</scope>
    <source>
        <strain evidence="5 6">Ram5</strain>
    </source>
</reference>
<evidence type="ECO:0000256" key="1">
    <source>
        <dbReference type="ARBA" id="ARBA00004123"/>
    </source>
</evidence>
<sequence length="635" mass="69972">MPSCEDYPQSSSVPSQPAKRTRTRTGCYTCRRRKKLCDEHRPTCGACNRLGVPCVFPQLFLNSAGKLVASPQPNGKTKKDILSNWGPTGNDSGDTEISSLSTSDPNNILAGPFNNDLFAVFDELQTNNITQTERAMFESFLLPMIEDTRTAATSIDEASAAAFLDLTQGINVEGQSCMSSELAALGAQSEIETLGNSIEGVRDIGNPSNLPPFLRPPNLPDIQPILTPESQNSRIEDLSRHLPVLLQHFASTFSRVVSVLGPDDDTLVTQLLPLAARSPLILHALVGWTASHLSILGEPYVTLADSAVALVEDHVKNMETAENMTDERQEENLMALLILGGICVCRGDVQDWIKRLPETRQILRAASANRDVGTSQTWRSIALNLVYHDVLSSLAIVGDLSLPFDFYQQILIASNHSPDIWMGASMQVFGILGETAVLASQVSGLLSLDPTVERDRQLDTLLSKFHSILARVRRLDLPISSFQPHQYHLITAFETYKLATELYLRQSVLHAGTADLCVQGLSRRILQNLRSILDTPSKSQMLFPLFVAGVNTFKHAARQQVVDAFNVLNNDMKSGNIQAVYSLLSEVWKRDKDGDRFVDWRKIAADVSDVLILTQADIFSPKLSYPLPSHLELKT</sequence>
<dbReference type="PANTHER" id="PTHR37534:SF7">
    <property type="entry name" value="TRANSCRIPTIONAL ACTIVATOR PROTEIN UGA3"/>
    <property type="match status" value="1"/>
</dbReference>
<dbReference type="HOGENOM" id="CLU_495224_0_0_1"/>
<dbReference type="PROSITE" id="PS00463">
    <property type="entry name" value="ZN2_CY6_FUNGAL_1"/>
    <property type="match status" value="1"/>
</dbReference>
<dbReference type="GO" id="GO:0005634">
    <property type="term" value="C:nucleus"/>
    <property type="evidence" value="ECO:0007669"/>
    <property type="project" value="UniProtKB-SubCell"/>
</dbReference>
<dbReference type="Gene3D" id="4.10.240.10">
    <property type="entry name" value="Zn(2)-C6 fungal-type DNA-binding domain"/>
    <property type="match status" value="1"/>
</dbReference>